<dbReference type="InterPro" id="IPR050074">
    <property type="entry name" value="DHO_dehydrogenase"/>
</dbReference>
<dbReference type="InterPro" id="IPR001295">
    <property type="entry name" value="Dihydroorotate_DH_CS"/>
</dbReference>
<evidence type="ECO:0000256" key="4">
    <source>
        <dbReference type="ARBA" id="ARBA00005359"/>
    </source>
</evidence>
<evidence type="ECO:0000256" key="5">
    <source>
        <dbReference type="ARBA" id="ARBA00022630"/>
    </source>
</evidence>
<dbReference type="Pfam" id="PF01180">
    <property type="entry name" value="DHO_dh"/>
    <property type="match status" value="1"/>
</dbReference>
<dbReference type="NCBIfam" id="TIGR01036">
    <property type="entry name" value="pyrD_sub2"/>
    <property type="match status" value="1"/>
</dbReference>
<evidence type="ECO:0000256" key="7">
    <source>
        <dbReference type="ARBA" id="ARBA00022975"/>
    </source>
</evidence>
<dbReference type="AlphaFoldDB" id="A0A4R2PKX5"/>
<evidence type="ECO:0000256" key="6">
    <source>
        <dbReference type="ARBA" id="ARBA00022643"/>
    </source>
</evidence>
<feature type="binding site" evidence="11">
    <location>
        <begin position="109"/>
        <end position="113"/>
    </location>
    <ligand>
        <name>substrate</name>
    </ligand>
</feature>
<dbReference type="GO" id="GO:0006207">
    <property type="term" value="P:'de novo' pyrimidine nucleobase biosynthetic process"/>
    <property type="evidence" value="ECO:0007669"/>
    <property type="project" value="UniProtKB-UniRule"/>
</dbReference>
<dbReference type="UniPathway" id="UPA00070">
    <property type="reaction ID" value="UER00946"/>
</dbReference>
<dbReference type="Proteomes" id="UP000295399">
    <property type="component" value="Unassembled WGS sequence"/>
</dbReference>
<reference evidence="13 14" key="1">
    <citation type="submission" date="2019-03" db="EMBL/GenBank/DDBJ databases">
        <title>Genomic Encyclopedia of Type Strains, Phase IV (KMG-IV): sequencing the most valuable type-strain genomes for metagenomic binning, comparative biology and taxonomic classification.</title>
        <authorList>
            <person name="Goeker M."/>
        </authorList>
    </citation>
    <scope>NUCLEOTIDE SEQUENCE [LARGE SCALE GENOMIC DNA]</scope>
    <source>
        <strain evidence="13 14">DSM 2132</strain>
    </source>
</reference>
<comment type="function">
    <text evidence="1 11">Catalyzes the conversion of dihydroorotate to orotate with quinone as electron acceptor.</text>
</comment>
<evidence type="ECO:0000256" key="8">
    <source>
        <dbReference type="ARBA" id="ARBA00023002"/>
    </source>
</evidence>
<dbReference type="PROSITE" id="PS00911">
    <property type="entry name" value="DHODEHASE_1"/>
    <property type="match status" value="1"/>
</dbReference>
<sequence length="338" mass="34421">MSGAFGLVRPLLHALPGETAHALTLAMLRTGLVPRAPAPDPALARTVCGLRFPTPVGLAAGFDKDALAPRALFRLGFGFVEVGTLTPRPQPGNPRPRLFRLTADRAVINRMGFNNAGHEAAARRLDAVRAAGPLPGPLGLNIGANKDSDDRIADYCAGVRRFAALADYLTVNISSPNTPGLRGLQSAAAFAELVDRVLDTRAGLAQRPPVFVKVAPDLTEADMDAIAAQAIDAGVDGLIAGNTTVSRPAGLGAAEAGETGGLSGRPLFDLATATLAGLCARLDGAVPVIGVGGIDSPATARAKLDAGAALVQLYTGLVFEGPGLVSEINRGLSAPTAA</sequence>
<comment type="similarity">
    <text evidence="4 11">Belongs to the dihydroorotate dehydrogenase family. Type 2 subfamily.</text>
</comment>
<dbReference type="PANTHER" id="PTHR48109">
    <property type="entry name" value="DIHYDROOROTATE DEHYDROGENASE (QUINONE), MITOCHONDRIAL-RELATED"/>
    <property type="match status" value="1"/>
</dbReference>
<comment type="subunit">
    <text evidence="11">Monomer.</text>
</comment>
<feature type="binding site" evidence="11">
    <location>
        <begin position="242"/>
        <end position="243"/>
    </location>
    <ligand>
        <name>substrate</name>
    </ligand>
</feature>
<comment type="pathway">
    <text evidence="3 11">Pyrimidine metabolism; UMP biosynthesis via de novo pathway; orotate from (S)-dihydroorotate (quinone route): step 1/1.</text>
</comment>
<dbReference type="NCBIfam" id="NF003652">
    <property type="entry name" value="PRK05286.2-5"/>
    <property type="match status" value="1"/>
</dbReference>
<dbReference type="NCBIfam" id="NF003645">
    <property type="entry name" value="PRK05286.1-2"/>
    <property type="match status" value="1"/>
</dbReference>
<keyword evidence="9 11" id="KW-0472">Membrane</keyword>
<keyword evidence="5 11" id="KW-0285">Flavoprotein</keyword>
<evidence type="ECO:0000256" key="9">
    <source>
        <dbReference type="ARBA" id="ARBA00023136"/>
    </source>
</evidence>
<comment type="caution">
    <text evidence="13">The sequence shown here is derived from an EMBL/GenBank/DDBJ whole genome shotgun (WGS) entry which is preliminary data.</text>
</comment>
<evidence type="ECO:0000256" key="3">
    <source>
        <dbReference type="ARBA" id="ARBA00005161"/>
    </source>
</evidence>
<proteinExistence type="inferred from homology"/>
<evidence type="ECO:0000256" key="1">
    <source>
        <dbReference type="ARBA" id="ARBA00003125"/>
    </source>
</evidence>
<keyword evidence="14" id="KW-1185">Reference proteome</keyword>
<evidence type="ECO:0000259" key="12">
    <source>
        <dbReference type="Pfam" id="PF01180"/>
    </source>
</evidence>
<dbReference type="FunCoup" id="A0A4R2PKX5">
    <property type="interactions" value="498"/>
</dbReference>
<evidence type="ECO:0000313" key="14">
    <source>
        <dbReference type="Proteomes" id="UP000295399"/>
    </source>
</evidence>
<feature type="binding site" evidence="11">
    <location>
        <position position="293"/>
    </location>
    <ligand>
        <name>FMN</name>
        <dbReference type="ChEBI" id="CHEBI:58210"/>
    </ligand>
</feature>
<feature type="binding site" evidence="11">
    <location>
        <position position="172"/>
    </location>
    <ligand>
        <name>FMN</name>
        <dbReference type="ChEBI" id="CHEBI:58210"/>
    </ligand>
</feature>
<feature type="binding site" evidence="11">
    <location>
        <position position="141"/>
    </location>
    <ligand>
        <name>FMN</name>
        <dbReference type="ChEBI" id="CHEBI:58210"/>
    </ligand>
</feature>
<keyword evidence="8 11" id="KW-0560">Oxidoreductase</keyword>
<comment type="cofactor">
    <cofactor evidence="11">
        <name>FMN</name>
        <dbReference type="ChEBI" id="CHEBI:58210"/>
    </cofactor>
    <text evidence="11">Binds 1 FMN per subunit.</text>
</comment>
<dbReference type="PANTHER" id="PTHR48109:SF4">
    <property type="entry name" value="DIHYDROOROTATE DEHYDROGENASE (QUINONE), MITOCHONDRIAL"/>
    <property type="match status" value="1"/>
</dbReference>
<evidence type="ECO:0000256" key="2">
    <source>
        <dbReference type="ARBA" id="ARBA00004370"/>
    </source>
</evidence>
<feature type="binding site" evidence="11">
    <location>
        <begin position="60"/>
        <end position="64"/>
    </location>
    <ligand>
        <name>FMN</name>
        <dbReference type="ChEBI" id="CHEBI:58210"/>
    </ligand>
</feature>
<feature type="binding site" evidence="11">
    <location>
        <position position="213"/>
    </location>
    <ligand>
        <name>FMN</name>
        <dbReference type="ChEBI" id="CHEBI:58210"/>
    </ligand>
</feature>
<evidence type="ECO:0000313" key="13">
    <source>
        <dbReference type="EMBL" id="TCP36233.1"/>
    </source>
</evidence>
<keyword evidence="7 11" id="KW-0665">Pyrimidine biosynthesis</keyword>
<feature type="binding site" evidence="11">
    <location>
        <begin position="314"/>
        <end position="315"/>
    </location>
    <ligand>
        <name>FMN</name>
        <dbReference type="ChEBI" id="CHEBI:58210"/>
    </ligand>
</feature>
<accession>A0A4R2PKX5</accession>
<protein>
    <recommendedName>
        <fullName evidence="11">Dihydroorotate dehydrogenase (quinone)</fullName>
        <ecNumber evidence="11">1.3.5.2</ecNumber>
    </recommendedName>
    <alternativeName>
        <fullName evidence="11">DHOdehase</fullName>
        <shortName evidence="11">DHOD</shortName>
        <shortName evidence="11">DHODase</shortName>
    </alternativeName>
    <alternativeName>
        <fullName evidence="11">Dihydroorotate oxidase</fullName>
    </alternativeName>
</protein>
<dbReference type="HAMAP" id="MF_00225">
    <property type="entry name" value="DHO_dh_type2"/>
    <property type="match status" value="1"/>
</dbReference>
<keyword evidence="6 11" id="KW-0288">FMN</keyword>
<feature type="domain" description="Dihydroorotate dehydrogenase catalytic" evidence="12">
    <location>
        <begin position="43"/>
        <end position="333"/>
    </location>
</feature>
<dbReference type="GO" id="GO:0005886">
    <property type="term" value="C:plasma membrane"/>
    <property type="evidence" value="ECO:0007669"/>
    <property type="project" value="UniProtKB-SubCell"/>
</dbReference>
<dbReference type="InterPro" id="IPR013785">
    <property type="entry name" value="Aldolase_TIM"/>
</dbReference>
<dbReference type="InterPro" id="IPR005720">
    <property type="entry name" value="Dihydroorotate_DH_cat"/>
</dbReference>
<dbReference type="InterPro" id="IPR005719">
    <property type="entry name" value="Dihydroorotate_DH_2"/>
</dbReference>
<feature type="binding site" evidence="11">
    <location>
        <position position="172"/>
    </location>
    <ligand>
        <name>substrate</name>
    </ligand>
</feature>
<evidence type="ECO:0000256" key="11">
    <source>
        <dbReference type="HAMAP-Rule" id="MF_00225"/>
    </source>
</evidence>
<dbReference type="GO" id="GO:0106430">
    <property type="term" value="F:dihydroorotate dehydrogenase (quinone) activity"/>
    <property type="evidence" value="ECO:0007669"/>
    <property type="project" value="UniProtKB-EC"/>
</dbReference>
<dbReference type="GO" id="GO:0044205">
    <property type="term" value="P:'de novo' UMP biosynthetic process"/>
    <property type="evidence" value="ECO:0007669"/>
    <property type="project" value="UniProtKB-UniRule"/>
</dbReference>
<feature type="binding site" evidence="11">
    <location>
        <position position="177"/>
    </location>
    <ligand>
        <name>substrate</name>
    </ligand>
</feature>
<dbReference type="CDD" id="cd04738">
    <property type="entry name" value="DHOD_2_like"/>
    <property type="match status" value="1"/>
</dbReference>
<dbReference type="OrthoDB" id="9802377at2"/>
<gene>
    <name evidence="11" type="primary">pyrD</name>
    <name evidence="13" type="ORF">EV659_103120</name>
</gene>
<dbReference type="InParanoid" id="A0A4R2PKX5"/>
<dbReference type="PROSITE" id="PS00912">
    <property type="entry name" value="DHODEHASE_2"/>
    <property type="match status" value="1"/>
</dbReference>
<comment type="subcellular location">
    <subcellularLocation>
        <location evidence="11">Cell membrane</location>
        <topology evidence="11">Peripheral membrane protein</topology>
    </subcellularLocation>
    <subcellularLocation>
        <location evidence="2">Membrane</location>
    </subcellularLocation>
</comment>
<dbReference type="RefSeq" id="WP_132707792.1">
    <property type="nucleotide sequence ID" value="NZ_JACIGF010000003.1"/>
</dbReference>
<name>A0A4R2PKX5_RHOSA</name>
<feature type="binding site" evidence="11">
    <location>
        <position position="84"/>
    </location>
    <ligand>
        <name>FMN</name>
        <dbReference type="ChEBI" id="CHEBI:58210"/>
    </ligand>
</feature>
<comment type="catalytic activity">
    <reaction evidence="10 11">
        <text>(S)-dihydroorotate + a quinone = orotate + a quinol</text>
        <dbReference type="Rhea" id="RHEA:30187"/>
        <dbReference type="ChEBI" id="CHEBI:24646"/>
        <dbReference type="ChEBI" id="CHEBI:30839"/>
        <dbReference type="ChEBI" id="CHEBI:30864"/>
        <dbReference type="ChEBI" id="CHEBI:132124"/>
        <dbReference type="EC" id="1.3.5.2"/>
    </reaction>
</comment>
<dbReference type="PIRSF" id="PIRSF000164">
    <property type="entry name" value="DHO_oxidase"/>
    <property type="match status" value="1"/>
</dbReference>
<dbReference type="InterPro" id="IPR012135">
    <property type="entry name" value="Dihydroorotate_DH_1_2"/>
</dbReference>
<feature type="binding site" evidence="11">
    <location>
        <position position="64"/>
    </location>
    <ligand>
        <name>substrate</name>
    </ligand>
</feature>
<organism evidence="13 14">
    <name type="scientific">Rhodothalassium salexigens DSM 2132</name>
    <dbReference type="NCBI Taxonomy" id="1188247"/>
    <lineage>
        <taxon>Bacteria</taxon>
        <taxon>Pseudomonadati</taxon>
        <taxon>Pseudomonadota</taxon>
        <taxon>Alphaproteobacteria</taxon>
        <taxon>Rhodothalassiales</taxon>
        <taxon>Rhodothalassiaceae</taxon>
        <taxon>Rhodothalassium</taxon>
    </lineage>
</organism>
<feature type="binding site" evidence="11">
    <location>
        <position position="241"/>
    </location>
    <ligand>
        <name>FMN</name>
        <dbReference type="ChEBI" id="CHEBI:58210"/>
    </ligand>
</feature>
<keyword evidence="11" id="KW-1003">Cell membrane</keyword>
<feature type="active site" description="Nucleophile" evidence="11">
    <location>
        <position position="175"/>
    </location>
</feature>
<evidence type="ECO:0000256" key="10">
    <source>
        <dbReference type="ARBA" id="ARBA00048639"/>
    </source>
</evidence>
<dbReference type="GO" id="GO:0005737">
    <property type="term" value="C:cytoplasm"/>
    <property type="evidence" value="ECO:0007669"/>
    <property type="project" value="InterPro"/>
</dbReference>
<dbReference type="EC" id="1.3.5.2" evidence="11"/>
<dbReference type="Gene3D" id="3.20.20.70">
    <property type="entry name" value="Aldolase class I"/>
    <property type="match status" value="1"/>
</dbReference>
<dbReference type="SUPFAM" id="SSF51395">
    <property type="entry name" value="FMN-linked oxidoreductases"/>
    <property type="match status" value="1"/>
</dbReference>
<feature type="binding site" evidence="11">
    <location>
        <position position="264"/>
    </location>
    <ligand>
        <name>FMN</name>
        <dbReference type="ChEBI" id="CHEBI:58210"/>
    </ligand>
</feature>
<dbReference type="EMBL" id="SLXO01000003">
    <property type="protein sequence ID" value="TCP36233.1"/>
    <property type="molecule type" value="Genomic_DNA"/>
</dbReference>